<gene>
    <name evidence="1" type="ORF">MANES_14G137056v8</name>
</gene>
<evidence type="ECO:0000313" key="2">
    <source>
        <dbReference type="Proteomes" id="UP000091857"/>
    </source>
</evidence>
<proteinExistence type="predicted"/>
<keyword evidence="2" id="KW-1185">Reference proteome</keyword>
<sequence length="312" mass="35157">MSDNRLKGPFDLKELNTMNNLEELDLGGNEIIKFVDSKGTRSLRNLRTLYLDRIITIKGSSTLLESLGALAHLEILDLSGSNFEGATLSLGASTNLNILHMRGSDLKGTRFAQDSNFTNLKELYLDSSSVDENFHQSLETLPSLEILSMQYCGLSGILPVNLGICKLKYLQRLDISYNDISGNLPLCLANLTSLRQLDLTFNHFIGNISSSPLEGLTNLEYLSISDNFFQIPISLSPFFNHSKLEYMKSRDNKIFAETDSRYLNSRFQLERLVLSSGGYCGAFPKFLYFQHNLQIVDLSHNQMREGFPSWLL</sequence>
<accession>A0ACB7GKX0</accession>
<reference evidence="2" key="1">
    <citation type="journal article" date="2016" name="Nat. Biotechnol.">
        <title>Sequencing wild and cultivated cassava and related species reveals extensive interspecific hybridization and genetic diversity.</title>
        <authorList>
            <person name="Bredeson J.V."/>
            <person name="Lyons J.B."/>
            <person name="Prochnik S.E."/>
            <person name="Wu G.A."/>
            <person name="Ha C.M."/>
            <person name="Edsinger-Gonzales E."/>
            <person name="Grimwood J."/>
            <person name="Schmutz J."/>
            <person name="Rabbi I.Y."/>
            <person name="Egesi C."/>
            <person name="Nauluvula P."/>
            <person name="Lebot V."/>
            <person name="Ndunguru J."/>
            <person name="Mkamilo G."/>
            <person name="Bart R.S."/>
            <person name="Setter T.L."/>
            <person name="Gleadow R.M."/>
            <person name="Kulakow P."/>
            <person name="Ferguson M.E."/>
            <person name="Rounsley S."/>
            <person name="Rokhsar D.S."/>
        </authorList>
    </citation>
    <scope>NUCLEOTIDE SEQUENCE [LARGE SCALE GENOMIC DNA]</scope>
    <source>
        <strain evidence="2">cv. AM560-2</strain>
    </source>
</reference>
<evidence type="ECO:0000313" key="1">
    <source>
        <dbReference type="EMBL" id="KAG8639386.1"/>
    </source>
</evidence>
<dbReference type="EMBL" id="CM004400">
    <property type="protein sequence ID" value="KAG8639386.1"/>
    <property type="molecule type" value="Genomic_DNA"/>
</dbReference>
<comment type="caution">
    <text evidence="1">The sequence shown here is derived from an EMBL/GenBank/DDBJ whole genome shotgun (WGS) entry which is preliminary data.</text>
</comment>
<name>A0ACB7GKX0_MANES</name>
<dbReference type="Proteomes" id="UP000091857">
    <property type="component" value="Chromosome 14"/>
</dbReference>
<protein>
    <submittedName>
        <fullName evidence="1">Uncharacterized protein</fullName>
    </submittedName>
</protein>
<organism evidence="1 2">
    <name type="scientific">Manihot esculenta</name>
    <name type="common">Cassava</name>
    <name type="synonym">Jatropha manihot</name>
    <dbReference type="NCBI Taxonomy" id="3983"/>
    <lineage>
        <taxon>Eukaryota</taxon>
        <taxon>Viridiplantae</taxon>
        <taxon>Streptophyta</taxon>
        <taxon>Embryophyta</taxon>
        <taxon>Tracheophyta</taxon>
        <taxon>Spermatophyta</taxon>
        <taxon>Magnoliopsida</taxon>
        <taxon>eudicotyledons</taxon>
        <taxon>Gunneridae</taxon>
        <taxon>Pentapetalae</taxon>
        <taxon>rosids</taxon>
        <taxon>fabids</taxon>
        <taxon>Malpighiales</taxon>
        <taxon>Euphorbiaceae</taxon>
        <taxon>Crotonoideae</taxon>
        <taxon>Manihoteae</taxon>
        <taxon>Manihot</taxon>
    </lineage>
</organism>